<dbReference type="AlphaFoldDB" id="A0A5C5UV04"/>
<dbReference type="CDD" id="cd03784">
    <property type="entry name" value="GT1_Gtf-like"/>
    <property type="match status" value="1"/>
</dbReference>
<keyword evidence="2" id="KW-0328">Glycosyltransferase</keyword>
<dbReference type="InterPro" id="IPR050426">
    <property type="entry name" value="Glycosyltransferase_28"/>
</dbReference>
<protein>
    <submittedName>
        <fullName evidence="2">MurG-like transferase</fullName>
        <ecNumber evidence="2">2.4.1.276</ecNumber>
    </submittedName>
</protein>
<dbReference type="PANTHER" id="PTHR48050:SF13">
    <property type="entry name" value="STEROL 3-BETA-GLUCOSYLTRANSFERASE UGT80A2"/>
    <property type="match status" value="1"/>
</dbReference>
<dbReference type="Pfam" id="PF06722">
    <property type="entry name" value="EryCIII-like_C"/>
    <property type="match status" value="1"/>
</dbReference>
<comment type="caution">
    <text evidence="2">The sequence shown here is derived from an EMBL/GenBank/DDBJ whole genome shotgun (WGS) entry which is preliminary data.</text>
</comment>
<gene>
    <name evidence="2" type="ORF">Enr8_46350</name>
</gene>
<proteinExistence type="predicted"/>
<name>A0A5C5UV04_9BACT</name>
<keyword evidence="2" id="KW-0808">Transferase</keyword>
<organism evidence="2 3">
    <name type="scientific">Blastopirellula retiformator</name>
    <dbReference type="NCBI Taxonomy" id="2527970"/>
    <lineage>
        <taxon>Bacteria</taxon>
        <taxon>Pseudomonadati</taxon>
        <taxon>Planctomycetota</taxon>
        <taxon>Planctomycetia</taxon>
        <taxon>Pirellulales</taxon>
        <taxon>Pirellulaceae</taxon>
        <taxon>Blastopirellula</taxon>
    </lineage>
</organism>
<evidence type="ECO:0000313" key="3">
    <source>
        <dbReference type="Proteomes" id="UP000318878"/>
    </source>
</evidence>
<dbReference type="PANTHER" id="PTHR48050">
    <property type="entry name" value="STEROL 3-BETA-GLUCOSYLTRANSFERASE"/>
    <property type="match status" value="1"/>
</dbReference>
<sequence>MEPLHEYHSISRVLDKFHVASGNLSRFAEIGGRANPELALSAIVQVSRNGAFAGMHYGMLTLELHGHLNPMTTLGAELLRRGHRVTLLGSSRVQPFAARAGLAWAPLADLAQINAGWDKLGELSGLAAMKHTGKMVQWSSMATRDELPEIIEQRQIEALVVDQVAPAGAVVAEEQQIPYVVVCNALAGHFHGSVPPPPMNWPYRTGLLARLKNGLANRLVCTLFDRLAGASGPGAIRPLMLTELDQQWGRAMIAQQPACFDFPNHPRPAHFHYTAPWHTTGRDSQVDFPWDRLDDRPLVYASLGTLQNKLRHVYAAIAESARGMDVQMVLALGSANAKLDVPIPDNVIVVPYAPQLQLLDKALAVITHAGLNTTLETLARGLPMLCLPITNDQPGVARRVEHLGAGLVLGLGKASAKRIRQGLMTILKDPKFRHRAGELRDEMSCLNGPQMAADIIERAIGNGIELEETVALAE</sequence>
<feature type="domain" description="Erythromycin biosynthesis protein CIII-like C-terminal" evidence="1">
    <location>
        <begin position="320"/>
        <end position="454"/>
    </location>
</feature>
<dbReference type="InterPro" id="IPR002213">
    <property type="entry name" value="UDP_glucos_trans"/>
</dbReference>
<dbReference type="GO" id="GO:0008194">
    <property type="term" value="F:UDP-glycosyltransferase activity"/>
    <property type="evidence" value="ECO:0007669"/>
    <property type="project" value="InterPro"/>
</dbReference>
<dbReference type="Gene3D" id="3.40.50.2000">
    <property type="entry name" value="Glycogen Phosphorylase B"/>
    <property type="match status" value="2"/>
</dbReference>
<dbReference type="FunFam" id="3.40.50.2000:FF:000072">
    <property type="entry name" value="Glycosyl transferase"/>
    <property type="match status" value="1"/>
</dbReference>
<dbReference type="SUPFAM" id="SSF53756">
    <property type="entry name" value="UDP-Glycosyltransferase/glycogen phosphorylase"/>
    <property type="match status" value="1"/>
</dbReference>
<dbReference type="EMBL" id="SJPF01000006">
    <property type="protein sequence ID" value="TWT29978.1"/>
    <property type="molecule type" value="Genomic_DNA"/>
</dbReference>
<dbReference type="Proteomes" id="UP000318878">
    <property type="component" value="Unassembled WGS sequence"/>
</dbReference>
<dbReference type="GO" id="GO:0016758">
    <property type="term" value="F:hexosyltransferase activity"/>
    <property type="evidence" value="ECO:0007669"/>
    <property type="project" value="UniProtKB-ARBA"/>
</dbReference>
<evidence type="ECO:0000259" key="1">
    <source>
        <dbReference type="Pfam" id="PF06722"/>
    </source>
</evidence>
<dbReference type="EC" id="2.4.1.276" evidence="2"/>
<dbReference type="InterPro" id="IPR010610">
    <property type="entry name" value="EryCIII-like_C"/>
</dbReference>
<reference evidence="2 3" key="1">
    <citation type="submission" date="2019-02" db="EMBL/GenBank/DDBJ databases">
        <title>Deep-cultivation of Planctomycetes and their phenomic and genomic characterization uncovers novel biology.</title>
        <authorList>
            <person name="Wiegand S."/>
            <person name="Jogler M."/>
            <person name="Boedeker C."/>
            <person name="Pinto D."/>
            <person name="Vollmers J."/>
            <person name="Rivas-Marin E."/>
            <person name="Kohn T."/>
            <person name="Peeters S.H."/>
            <person name="Heuer A."/>
            <person name="Rast P."/>
            <person name="Oberbeckmann S."/>
            <person name="Bunk B."/>
            <person name="Jeske O."/>
            <person name="Meyerdierks A."/>
            <person name="Storesund J.E."/>
            <person name="Kallscheuer N."/>
            <person name="Luecker S."/>
            <person name="Lage O.M."/>
            <person name="Pohl T."/>
            <person name="Merkel B.J."/>
            <person name="Hornburger P."/>
            <person name="Mueller R.-W."/>
            <person name="Bruemmer F."/>
            <person name="Labrenz M."/>
            <person name="Spormann A.M."/>
            <person name="Op Den Camp H."/>
            <person name="Overmann J."/>
            <person name="Amann R."/>
            <person name="Jetten M.S.M."/>
            <person name="Mascher T."/>
            <person name="Medema M.H."/>
            <person name="Devos D.P."/>
            <person name="Kaster A.-K."/>
            <person name="Ovreas L."/>
            <person name="Rohde M."/>
            <person name="Galperin M.Y."/>
            <person name="Jogler C."/>
        </authorList>
    </citation>
    <scope>NUCLEOTIDE SEQUENCE [LARGE SCALE GENOMIC DNA]</scope>
    <source>
        <strain evidence="2 3">Enr8</strain>
    </source>
</reference>
<dbReference type="OrthoDB" id="9805366at2"/>
<keyword evidence="3" id="KW-1185">Reference proteome</keyword>
<dbReference type="GO" id="GO:0017000">
    <property type="term" value="P:antibiotic biosynthetic process"/>
    <property type="evidence" value="ECO:0007669"/>
    <property type="project" value="UniProtKB-ARBA"/>
</dbReference>
<evidence type="ECO:0000313" key="2">
    <source>
        <dbReference type="EMBL" id="TWT29978.1"/>
    </source>
</evidence>
<accession>A0A5C5UV04</accession>